<comment type="subcellular location">
    <subcellularLocation>
        <location evidence="1">Cell inner membrane</location>
    </subcellularLocation>
</comment>
<evidence type="ECO:0000256" key="5">
    <source>
        <dbReference type="ARBA" id="ARBA00022475"/>
    </source>
</evidence>
<name>A0ABU1V1K2_9GAMM</name>
<accession>A0ABU1V1K2</accession>
<keyword evidence="9 11" id="KW-0472">Membrane</keyword>
<evidence type="ECO:0000256" key="8">
    <source>
        <dbReference type="ARBA" id="ARBA00022927"/>
    </source>
</evidence>
<evidence type="ECO:0000256" key="7">
    <source>
        <dbReference type="ARBA" id="ARBA00022692"/>
    </source>
</evidence>
<reference evidence="12 13" key="1">
    <citation type="submission" date="2023-07" db="EMBL/GenBank/DDBJ databases">
        <title>Sorghum-associated microbial communities from plants grown in Nebraska, USA.</title>
        <authorList>
            <person name="Schachtman D."/>
        </authorList>
    </citation>
    <scope>NUCLEOTIDE SEQUENCE [LARGE SCALE GENOMIC DNA]</scope>
    <source>
        <strain evidence="12 13">BE190</strain>
    </source>
</reference>
<proteinExistence type="inferred from homology"/>
<dbReference type="InterPro" id="IPR022792">
    <property type="entry name" value="T2SS_protein-GspN"/>
</dbReference>
<keyword evidence="5" id="KW-1003">Cell membrane</keyword>
<keyword evidence="8" id="KW-0653">Protein transport</keyword>
<keyword evidence="11" id="KW-1133">Transmembrane helix</keyword>
<feature type="transmembrane region" description="Helical" evidence="11">
    <location>
        <begin position="14"/>
        <end position="40"/>
    </location>
</feature>
<evidence type="ECO:0000256" key="2">
    <source>
        <dbReference type="ARBA" id="ARBA00007208"/>
    </source>
</evidence>
<keyword evidence="7 11" id="KW-0812">Transmembrane</keyword>
<gene>
    <name evidence="12" type="ORF">J2X05_003355</name>
</gene>
<evidence type="ECO:0000256" key="9">
    <source>
        <dbReference type="ARBA" id="ARBA00023136"/>
    </source>
</evidence>
<keyword evidence="4" id="KW-0813">Transport</keyword>
<organism evidence="12 13">
    <name type="scientific">Cellvibrio fibrivorans</name>
    <dbReference type="NCBI Taxonomy" id="126350"/>
    <lineage>
        <taxon>Bacteria</taxon>
        <taxon>Pseudomonadati</taxon>
        <taxon>Pseudomonadota</taxon>
        <taxon>Gammaproteobacteria</taxon>
        <taxon>Cellvibrionales</taxon>
        <taxon>Cellvibrionaceae</taxon>
        <taxon>Cellvibrio</taxon>
    </lineage>
</organism>
<evidence type="ECO:0000313" key="12">
    <source>
        <dbReference type="EMBL" id="MDR7091320.1"/>
    </source>
</evidence>
<evidence type="ECO:0000256" key="3">
    <source>
        <dbReference type="ARBA" id="ARBA00021563"/>
    </source>
</evidence>
<dbReference type="EMBL" id="JAVDVX010000006">
    <property type="protein sequence ID" value="MDR7091320.1"/>
    <property type="molecule type" value="Genomic_DNA"/>
</dbReference>
<evidence type="ECO:0000256" key="1">
    <source>
        <dbReference type="ARBA" id="ARBA00004533"/>
    </source>
</evidence>
<evidence type="ECO:0000256" key="11">
    <source>
        <dbReference type="SAM" id="Phobius"/>
    </source>
</evidence>
<evidence type="ECO:0000256" key="10">
    <source>
        <dbReference type="ARBA" id="ARBA00030772"/>
    </source>
</evidence>
<keyword evidence="6" id="KW-0997">Cell inner membrane</keyword>
<evidence type="ECO:0000313" key="13">
    <source>
        <dbReference type="Proteomes" id="UP001253595"/>
    </source>
</evidence>
<keyword evidence="13" id="KW-1185">Reference proteome</keyword>
<dbReference type="Proteomes" id="UP001253595">
    <property type="component" value="Unassembled WGS sequence"/>
</dbReference>
<comment type="similarity">
    <text evidence="2">Belongs to the GSP N family.</text>
</comment>
<dbReference type="Pfam" id="PF01203">
    <property type="entry name" value="T2SSN"/>
    <property type="match status" value="1"/>
</dbReference>
<protein>
    <recommendedName>
        <fullName evidence="3">Type II secretion system protein N</fullName>
    </recommendedName>
    <alternativeName>
        <fullName evidence="10">General secretion pathway protein N</fullName>
    </alternativeName>
</protein>
<sequence>MSRLPVLLKTHKKLWIPLGVALFLVFVISSIPAIWGAYFLTRGTGVALSGVTGTLWNGRASLASVRMTDQEYSLGQLSWSLSPLSLLTLSPCAEVTTKLPMQQFDGEICSGSGGAIKVRNADVSLPVALLQAKIPVPIQGQFSTHIDELELRGNVLLKLKGNLTWNGARVNTGANWLDIGSYGAELSDNGNNGVSAKLFHLAGPVDVNLQIELAAPSGGKVTGELAAPKAFFEAANAIDMLAMFSREDRVDEEGKTHYSVDMNL</sequence>
<dbReference type="RefSeq" id="WP_310074519.1">
    <property type="nucleotide sequence ID" value="NZ_JAVDVX010000006.1"/>
</dbReference>
<comment type="caution">
    <text evidence="12">The sequence shown here is derived from an EMBL/GenBank/DDBJ whole genome shotgun (WGS) entry which is preliminary data.</text>
</comment>
<evidence type="ECO:0000256" key="6">
    <source>
        <dbReference type="ARBA" id="ARBA00022519"/>
    </source>
</evidence>
<evidence type="ECO:0000256" key="4">
    <source>
        <dbReference type="ARBA" id="ARBA00022448"/>
    </source>
</evidence>